<dbReference type="NCBIfam" id="TIGR01655">
    <property type="entry name" value="yxeA_fam"/>
    <property type="match status" value="1"/>
</dbReference>
<proteinExistence type="predicted"/>
<reference evidence="1 2" key="1">
    <citation type="submission" date="2018-03" db="EMBL/GenBank/DDBJ databases">
        <authorList>
            <person name="Gulvik C.A."/>
        </authorList>
    </citation>
    <scope>NUCLEOTIDE SEQUENCE [LARGE SCALE GENOMIC DNA]</scope>
    <source>
        <strain evidence="1 2">JCM 31581</strain>
    </source>
</reference>
<keyword evidence="2" id="KW-1185">Reference proteome</keyword>
<organism evidence="1 2">
    <name type="scientific">Vagococcus humatus</name>
    <dbReference type="NCBI Taxonomy" id="1889241"/>
    <lineage>
        <taxon>Bacteria</taxon>
        <taxon>Bacillati</taxon>
        <taxon>Bacillota</taxon>
        <taxon>Bacilli</taxon>
        <taxon>Lactobacillales</taxon>
        <taxon>Enterococcaceae</taxon>
        <taxon>Vagococcus</taxon>
    </lineage>
</organism>
<evidence type="ECO:0000313" key="1">
    <source>
        <dbReference type="EMBL" id="RST89938.1"/>
    </source>
</evidence>
<sequence>MKKWGKRLLMLALILLFLPSVGSFLLKDQTSPTSLAITQHLDRYNLLIREESVYVKIDKNYEAKKEEKGYLYQQLAYKDNGDSYNLAFYTPEKLSAETYLELKVKGSFVINCQEIPQTEVPNQALTALDLTQNPFSDSLDPDIGE</sequence>
<dbReference type="EMBL" id="PXZH01000001">
    <property type="protein sequence ID" value="RST89938.1"/>
    <property type="molecule type" value="Genomic_DNA"/>
</dbReference>
<name>A0A3S0ACZ9_9ENTE</name>
<dbReference type="Pfam" id="PF06486">
    <property type="entry name" value="DUF1093"/>
    <property type="match status" value="1"/>
</dbReference>
<gene>
    <name evidence="1" type="ORF">C7P63_02350</name>
</gene>
<dbReference type="Proteomes" id="UP000277864">
    <property type="component" value="Unassembled WGS sequence"/>
</dbReference>
<dbReference type="AlphaFoldDB" id="A0A3S0ACZ9"/>
<dbReference type="SUPFAM" id="SSF159121">
    <property type="entry name" value="BC4932-like"/>
    <property type="match status" value="1"/>
</dbReference>
<evidence type="ECO:0000313" key="2">
    <source>
        <dbReference type="Proteomes" id="UP000277864"/>
    </source>
</evidence>
<dbReference type="RefSeq" id="WP_125942552.1">
    <property type="nucleotide sequence ID" value="NZ_PXZH01000001.1"/>
</dbReference>
<dbReference type="InterPro" id="IPR036166">
    <property type="entry name" value="YxeA-like_sf"/>
</dbReference>
<accession>A0A3S0ACZ9</accession>
<dbReference type="InterPro" id="IPR006542">
    <property type="entry name" value="DUF1093"/>
</dbReference>
<dbReference type="OrthoDB" id="2361942at2"/>
<dbReference type="PANTHER" id="PTHR36433">
    <property type="entry name" value="HYPOTHETICAL CYTOSOLIC PROTEIN"/>
    <property type="match status" value="1"/>
</dbReference>
<evidence type="ECO:0008006" key="3">
    <source>
        <dbReference type="Google" id="ProtNLM"/>
    </source>
</evidence>
<dbReference type="PANTHER" id="PTHR36433:SF2">
    <property type="entry name" value="YXEA FAMILY PROTEIN"/>
    <property type="match status" value="1"/>
</dbReference>
<dbReference type="Gene3D" id="2.40.50.480">
    <property type="match status" value="1"/>
</dbReference>
<protein>
    <recommendedName>
        <fullName evidence="3">DUF1093 domain-containing protein</fullName>
    </recommendedName>
</protein>
<comment type="caution">
    <text evidence="1">The sequence shown here is derived from an EMBL/GenBank/DDBJ whole genome shotgun (WGS) entry which is preliminary data.</text>
</comment>